<gene>
    <name evidence="3" type="ORF">HG536_0C00170</name>
</gene>
<accession>A0A7G3ZEB4</accession>
<evidence type="ECO:0000313" key="4">
    <source>
        <dbReference type="Proteomes" id="UP000515788"/>
    </source>
</evidence>
<protein>
    <submittedName>
        <fullName evidence="3">Uncharacterized protein</fullName>
    </submittedName>
</protein>
<keyword evidence="2" id="KW-0732">Signal</keyword>
<dbReference type="Proteomes" id="UP000515788">
    <property type="component" value="Chromosome 3"/>
</dbReference>
<dbReference type="AlphaFoldDB" id="A0A7G3ZEB4"/>
<dbReference type="GeneID" id="59324987"/>
<feature type="signal peptide" evidence="2">
    <location>
        <begin position="1"/>
        <end position="18"/>
    </location>
</feature>
<evidence type="ECO:0000256" key="2">
    <source>
        <dbReference type="SAM" id="SignalP"/>
    </source>
</evidence>
<feature type="compositionally biased region" description="Polar residues" evidence="1">
    <location>
        <begin position="143"/>
        <end position="152"/>
    </location>
</feature>
<dbReference type="EMBL" id="CP059248">
    <property type="protein sequence ID" value="QLL31850.1"/>
    <property type="molecule type" value="Genomic_DNA"/>
</dbReference>
<name>A0A7G3ZEB4_9SACH</name>
<feature type="region of interest" description="Disordered" evidence="1">
    <location>
        <begin position="140"/>
        <end position="205"/>
    </location>
</feature>
<organism evidence="3 4">
    <name type="scientific">Torulaspora globosa</name>
    <dbReference type="NCBI Taxonomy" id="48254"/>
    <lineage>
        <taxon>Eukaryota</taxon>
        <taxon>Fungi</taxon>
        <taxon>Dikarya</taxon>
        <taxon>Ascomycota</taxon>
        <taxon>Saccharomycotina</taxon>
        <taxon>Saccharomycetes</taxon>
        <taxon>Saccharomycetales</taxon>
        <taxon>Saccharomycetaceae</taxon>
        <taxon>Torulaspora</taxon>
    </lineage>
</organism>
<dbReference type="RefSeq" id="XP_037138525.1">
    <property type="nucleotide sequence ID" value="XM_037282630.1"/>
</dbReference>
<sequence>MLHLAYVIRTLWLTEVIADEKLPDWPQAPAAEAIETTDAFWKMLKKLSSTWKVGLPEKSLLNRMRLLYQSNSDISREFQRLHKKARNDIFQEIGQWLPRDASHITNAAISFHVTSMLSNEDEVDCIDIRFKCRYSRRKEAQAELSSQRSKGQVGNGSEEEKAEGGTEGGIQTISTRGPAPKVHIRTDPPLKTVAPMRKSRRKRHK</sequence>
<evidence type="ECO:0000313" key="3">
    <source>
        <dbReference type="EMBL" id="QLL31850.1"/>
    </source>
</evidence>
<proteinExistence type="predicted"/>
<keyword evidence="4" id="KW-1185">Reference proteome</keyword>
<dbReference type="KEGG" id="tgb:HG536_0C00170"/>
<feature type="chain" id="PRO_5028836239" evidence="2">
    <location>
        <begin position="19"/>
        <end position="205"/>
    </location>
</feature>
<evidence type="ECO:0000256" key="1">
    <source>
        <dbReference type="SAM" id="MobiDB-lite"/>
    </source>
</evidence>
<reference evidence="3 4" key="1">
    <citation type="submission" date="2020-06" db="EMBL/GenBank/DDBJ databases">
        <title>The yeast mating-type switching endonuclease HO is a domesticated member of an unorthodox homing genetic element family.</title>
        <authorList>
            <person name="Coughlan A.Y."/>
            <person name="Lombardi L."/>
            <person name="Braun-Galleani S."/>
            <person name="Martos A.R."/>
            <person name="Galeote V."/>
            <person name="Bigey F."/>
            <person name="Dequin S."/>
            <person name="Byrne K.P."/>
            <person name="Wolfe K.H."/>
        </authorList>
    </citation>
    <scope>NUCLEOTIDE SEQUENCE [LARGE SCALE GENOMIC DNA]</scope>
    <source>
        <strain evidence="3 4">CBS764</strain>
    </source>
</reference>